<dbReference type="AlphaFoldDB" id="A0AAW2I772"/>
<feature type="compositionally biased region" description="Basic and acidic residues" evidence="3">
    <location>
        <begin position="256"/>
        <end position="270"/>
    </location>
</feature>
<organism evidence="5">
    <name type="scientific">Menopon gallinae</name>
    <name type="common">poultry shaft louse</name>
    <dbReference type="NCBI Taxonomy" id="328185"/>
    <lineage>
        <taxon>Eukaryota</taxon>
        <taxon>Metazoa</taxon>
        <taxon>Ecdysozoa</taxon>
        <taxon>Arthropoda</taxon>
        <taxon>Hexapoda</taxon>
        <taxon>Insecta</taxon>
        <taxon>Pterygota</taxon>
        <taxon>Neoptera</taxon>
        <taxon>Paraneoptera</taxon>
        <taxon>Psocodea</taxon>
        <taxon>Troctomorpha</taxon>
        <taxon>Phthiraptera</taxon>
        <taxon>Amblycera</taxon>
        <taxon>Menoponidae</taxon>
        <taxon>Menopon</taxon>
    </lineage>
</organism>
<dbReference type="PANTHER" id="PTHR23010:SF1">
    <property type="entry name" value="MIDNOLIN"/>
    <property type="match status" value="1"/>
</dbReference>
<gene>
    <name evidence="5" type="ORF">PYX00_004939</name>
</gene>
<feature type="region of interest" description="Disordered" evidence="3">
    <location>
        <begin position="168"/>
        <end position="219"/>
    </location>
</feature>
<dbReference type="InterPro" id="IPR000626">
    <property type="entry name" value="Ubiquitin-like_dom"/>
</dbReference>
<dbReference type="PANTHER" id="PTHR23010">
    <property type="entry name" value="MIDNOLIN"/>
    <property type="match status" value="1"/>
</dbReference>
<feature type="compositionally biased region" description="Basic and acidic residues" evidence="3">
    <location>
        <begin position="293"/>
        <end position="305"/>
    </location>
</feature>
<feature type="region of interest" description="Disordered" evidence="3">
    <location>
        <begin position="494"/>
        <end position="531"/>
    </location>
</feature>
<dbReference type="PROSITE" id="PS50053">
    <property type="entry name" value="UBIQUITIN_2"/>
    <property type="match status" value="1"/>
</dbReference>
<proteinExistence type="predicted"/>
<dbReference type="GO" id="GO:0005634">
    <property type="term" value="C:nucleus"/>
    <property type="evidence" value="ECO:0007669"/>
    <property type="project" value="UniProtKB-SubCell"/>
</dbReference>
<comment type="subcellular location">
    <subcellularLocation>
        <location evidence="1">Nucleus</location>
    </subcellularLocation>
</comment>
<dbReference type="CDD" id="cd01804">
    <property type="entry name" value="Ubl_midnolin"/>
    <property type="match status" value="1"/>
</dbReference>
<dbReference type="InterPro" id="IPR039336">
    <property type="entry name" value="Midnolin"/>
</dbReference>
<feature type="compositionally biased region" description="Basic and acidic residues" evidence="3">
    <location>
        <begin position="10"/>
        <end position="19"/>
    </location>
</feature>
<feature type="region of interest" description="Disordered" evidence="3">
    <location>
        <begin position="282"/>
        <end position="318"/>
    </location>
</feature>
<dbReference type="SMART" id="SM00213">
    <property type="entry name" value="UBQ"/>
    <property type="match status" value="1"/>
</dbReference>
<protein>
    <recommendedName>
        <fullName evidence="4">Ubiquitin-like domain-containing protein</fullName>
    </recommendedName>
</protein>
<evidence type="ECO:0000313" key="5">
    <source>
        <dbReference type="EMBL" id="KAL0277771.1"/>
    </source>
</evidence>
<sequence>MDTRSGNCSEKCENKDKVGHRMTSSNANSENCPGCGLNDLDKITITVAPTTGGRFDICVQKNIAVDNLKKVISKKLKVPKERILLLHKERQLRDGSLQQNSIFHGSTLTLLPSVETGLLSQRPEQGVMQALESLNDSQVNDFLSGKAPLNLTMRLGDHMMLIQLQLSSVTPSTSRKPTSASPSQQTNKKCENYLPESNVNVPSTSEAVPSGSSPVDPDISLPNLTLINSKLNTLLHKNNENLNALKRKFSSADEDQSLKKTKTDDDNKSRYFKDLNLKNVLLNVSQPSTSESKSTKSNDGTKESNDEATESQANRELNMKKTEILSQIMESVRKISENTNEMTQTIEGKVCDKEVSDRNRSKCNVTCTCSNKSGDSLDSSVKNSDSAALDTKALAEASRNLTQTLKQLSSEVLTCKSESSEECSTSIPSTSRRRIGTQGAIIESMQHHGKGVFSGTFSGTLNPALQDRFGRPKRDISTIIHILNDLLCATPQYRRQRQPQPQVKVQTQETTASTENSTTATELVSVENEATRGKLERLRMVMEQNRARRRARREARTSDPPAADVPNVEDLESTNQDGSELMEISPPEPVVA</sequence>
<comment type="caution">
    <text evidence="5">The sequence shown here is derived from an EMBL/GenBank/DDBJ whole genome shotgun (WGS) entry which is preliminary data.</text>
</comment>
<dbReference type="SUPFAM" id="SSF54236">
    <property type="entry name" value="Ubiquitin-like"/>
    <property type="match status" value="1"/>
</dbReference>
<evidence type="ECO:0000256" key="2">
    <source>
        <dbReference type="ARBA" id="ARBA00023242"/>
    </source>
</evidence>
<dbReference type="Gene3D" id="3.10.20.90">
    <property type="entry name" value="Phosphatidylinositol 3-kinase Catalytic Subunit, Chain A, domain 1"/>
    <property type="match status" value="1"/>
</dbReference>
<keyword evidence="2" id="KW-0539">Nucleus</keyword>
<dbReference type="InterPro" id="IPR029071">
    <property type="entry name" value="Ubiquitin-like_domsf"/>
</dbReference>
<feature type="region of interest" description="Disordered" evidence="3">
    <location>
        <begin position="543"/>
        <end position="592"/>
    </location>
</feature>
<feature type="compositionally biased region" description="Low complexity" evidence="3">
    <location>
        <begin position="494"/>
        <end position="521"/>
    </location>
</feature>
<feature type="region of interest" description="Disordered" evidence="3">
    <location>
        <begin position="1"/>
        <end position="29"/>
    </location>
</feature>
<dbReference type="EMBL" id="JARGDH010000002">
    <property type="protein sequence ID" value="KAL0277771.1"/>
    <property type="molecule type" value="Genomic_DNA"/>
</dbReference>
<evidence type="ECO:0000256" key="1">
    <source>
        <dbReference type="ARBA" id="ARBA00004123"/>
    </source>
</evidence>
<accession>A0AAW2I772</accession>
<reference evidence="5" key="1">
    <citation type="journal article" date="2024" name="Gigascience">
        <title>Chromosome-level genome of the poultry shaft louse Menopon gallinae provides insight into the host-switching and adaptive evolution of parasitic lice.</title>
        <authorList>
            <person name="Xu Y."/>
            <person name="Ma L."/>
            <person name="Liu S."/>
            <person name="Liang Y."/>
            <person name="Liu Q."/>
            <person name="He Z."/>
            <person name="Tian L."/>
            <person name="Duan Y."/>
            <person name="Cai W."/>
            <person name="Li H."/>
            <person name="Song F."/>
        </authorList>
    </citation>
    <scope>NUCLEOTIDE SEQUENCE</scope>
    <source>
        <strain evidence="5">Cailab_2023a</strain>
    </source>
</reference>
<feature type="compositionally biased region" description="Polar residues" evidence="3">
    <location>
        <begin position="195"/>
        <end position="213"/>
    </location>
</feature>
<evidence type="ECO:0000259" key="4">
    <source>
        <dbReference type="PROSITE" id="PS50053"/>
    </source>
</evidence>
<evidence type="ECO:0000256" key="3">
    <source>
        <dbReference type="SAM" id="MobiDB-lite"/>
    </source>
</evidence>
<feature type="compositionally biased region" description="Polar residues" evidence="3">
    <location>
        <begin position="168"/>
        <end position="187"/>
    </location>
</feature>
<name>A0AAW2I772_9NEOP</name>
<feature type="region of interest" description="Disordered" evidence="3">
    <location>
        <begin position="251"/>
        <end position="270"/>
    </location>
</feature>
<feature type="domain" description="Ubiquitin-like" evidence="4">
    <location>
        <begin position="43"/>
        <end position="117"/>
    </location>
</feature>